<organism evidence="2 3">
    <name type="scientific">Paraburkholderia fungorum</name>
    <dbReference type="NCBI Taxonomy" id="134537"/>
    <lineage>
        <taxon>Bacteria</taxon>
        <taxon>Pseudomonadati</taxon>
        <taxon>Pseudomonadota</taxon>
        <taxon>Betaproteobacteria</taxon>
        <taxon>Burkholderiales</taxon>
        <taxon>Burkholderiaceae</taxon>
        <taxon>Paraburkholderia</taxon>
    </lineage>
</organism>
<sequence length="254" mass="28561">MVPLRFSSKTKNQLQHYVYALVDPRDNKIFYVGKASANNRAYDHLNAEFEETAKHLRIQAIRQAGAEPIVEILRYGLETKEACFEIEAAIIDTLGLENLTNKVRGHGVERGRQTAAQVERLYGSEPVDVSDIKESLMLFFVNQSYSPTMSEIEVYDCVRQFWSGVGTARRSRDESNHLPYPTALGIADGVVVRAYSIAEWFPAGTTLSTRGQVSGDARWEFVGQLLSDHPLVGKRLVRDGSEVKATQQGYRYIN</sequence>
<evidence type="ECO:0000313" key="3">
    <source>
        <dbReference type="Proteomes" id="UP000032614"/>
    </source>
</evidence>
<accession>A0AAU8TFH8</accession>
<dbReference type="SUPFAM" id="SSF82771">
    <property type="entry name" value="GIY-YIG endonuclease"/>
    <property type="match status" value="1"/>
</dbReference>
<dbReference type="GeneID" id="66514601"/>
<dbReference type="KEGG" id="bfn:OI25_580"/>
<dbReference type="Pfam" id="PF22945">
    <property type="entry name" value="LEM-3_GIY-YIG"/>
    <property type="match status" value="1"/>
</dbReference>
<dbReference type="PROSITE" id="PS50164">
    <property type="entry name" value="GIY_YIG"/>
    <property type="match status" value="1"/>
</dbReference>
<dbReference type="EMBL" id="CP010026">
    <property type="protein sequence ID" value="AJZ59105.1"/>
    <property type="molecule type" value="Genomic_DNA"/>
</dbReference>
<reference evidence="2 3" key="1">
    <citation type="journal article" date="2015" name="Genome Announc.">
        <title>Complete genome sequences for 59 burkholderia isolates, both pathogenic and near neighbor.</title>
        <authorList>
            <person name="Johnson S.L."/>
            <person name="Bishop-Lilly K.A."/>
            <person name="Ladner J.T."/>
            <person name="Daligault H.E."/>
            <person name="Davenport K.W."/>
            <person name="Jaissle J."/>
            <person name="Frey K.G."/>
            <person name="Koroleva G.I."/>
            <person name="Bruce D.C."/>
            <person name="Coyne S.R."/>
            <person name="Broomall S.M."/>
            <person name="Li P.E."/>
            <person name="Teshima H."/>
            <person name="Gibbons H.S."/>
            <person name="Palacios G.F."/>
            <person name="Rosenzweig C.N."/>
            <person name="Redden C.L."/>
            <person name="Xu Y."/>
            <person name="Minogue T.D."/>
            <person name="Chain P.S."/>
        </authorList>
    </citation>
    <scope>NUCLEOTIDE SEQUENCE [LARGE SCALE GENOMIC DNA]</scope>
    <source>
        <strain evidence="2 3">ATCC BAA-463</strain>
    </source>
</reference>
<evidence type="ECO:0000313" key="2">
    <source>
        <dbReference type="EMBL" id="AJZ59105.1"/>
    </source>
</evidence>
<feature type="domain" description="GIY-YIG" evidence="1">
    <location>
        <begin position="14"/>
        <end position="102"/>
    </location>
</feature>
<dbReference type="RefSeq" id="WP_052719607.1">
    <property type="nucleotide sequence ID" value="NZ_CP010026.1"/>
</dbReference>
<protein>
    <submittedName>
        <fullName evidence="2">GIY-YIG catalytic domain protein</fullName>
    </submittedName>
</protein>
<proteinExistence type="predicted"/>
<name>A0AAU8TFH8_9BURK</name>
<dbReference type="InterPro" id="IPR035901">
    <property type="entry name" value="GIY-YIG_endonuc_sf"/>
</dbReference>
<dbReference type="AlphaFoldDB" id="A0AAU8TFH8"/>
<dbReference type="CDD" id="cd10440">
    <property type="entry name" value="GIY-YIG_COG3680"/>
    <property type="match status" value="1"/>
</dbReference>
<dbReference type="InterPro" id="IPR000305">
    <property type="entry name" value="GIY-YIG_endonuc"/>
</dbReference>
<evidence type="ECO:0000259" key="1">
    <source>
        <dbReference type="PROSITE" id="PS50164"/>
    </source>
</evidence>
<gene>
    <name evidence="2" type="ORF">OI25_580</name>
</gene>
<dbReference type="Proteomes" id="UP000032614">
    <property type="component" value="Chromosome 1"/>
</dbReference>